<dbReference type="Proteomes" id="UP000887565">
    <property type="component" value="Unplaced"/>
</dbReference>
<reference evidence="2" key="1">
    <citation type="submission" date="2022-11" db="UniProtKB">
        <authorList>
            <consortium name="WormBaseParasite"/>
        </authorList>
    </citation>
    <scope>IDENTIFICATION</scope>
</reference>
<dbReference type="WBParaSite" id="nRc.2.0.1.t39702-RA">
    <property type="protein sequence ID" value="nRc.2.0.1.t39702-RA"/>
    <property type="gene ID" value="nRc.2.0.1.g39702"/>
</dbReference>
<keyword evidence="1" id="KW-1185">Reference proteome</keyword>
<evidence type="ECO:0000313" key="2">
    <source>
        <dbReference type="WBParaSite" id="nRc.2.0.1.t39702-RA"/>
    </source>
</evidence>
<name>A0A915KLI6_ROMCU</name>
<organism evidence="1 2">
    <name type="scientific">Romanomermis culicivorax</name>
    <name type="common">Nematode worm</name>
    <dbReference type="NCBI Taxonomy" id="13658"/>
    <lineage>
        <taxon>Eukaryota</taxon>
        <taxon>Metazoa</taxon>
        <taxon>Ecdysozoa</taxon>
        <taxon>Nematoda</taxon>
        <taxon>Enoplea</taxon>
        <taxon>Dorylaimia</taxon>
        <taxon>Mermithida</taxon>
        <taxon>Mermithoidea</taxon>
        <taxon>Mermithidae</taxon>
        <taxon>Romanomermis</taxon>
    </lineage>
</organism>
<evidence type="ECO:0000313" key="1">
    <source>
        <dbReference type="Proteomes" id="UP000887565"/>
    </source>
</evidence>
<accession>A0A915KLI6</accession>
<dbReference type="AlphaFoldDB" id="A0A915KLI6"/>
<sequence>MRQEKEEYTCFDTCQARKREPWIKIRKLCEMVQPDSWSDDNLDLSCALFYCALMSGHADLHI</sequence>
<proteinExistence type="predicted"/>
<protein>
    <submittedName>
        <fullName evidence="2">Uncharacterized protein</fullName>
    </submittedName>
</protein>